<sequence>QPCLQHGALVLLLLLLVFATALACCHLHPCDINFPQDSSQPTIALPPPACAICLQHPPPHQPPTQQAVATAPHILQHLLYILTSPSTPQHWDTQAWQGLPNNLQHYIHHLEQCMPANGMLFEGQGSHNLPFSINKYFRLIQDFICTCLWDHVQLKACVCFEHVDTL</sequence>
<feature type="chain" id="PRO_5029831665" evidence="10">
    <location>
        <begin position="24"/>
        <end position="166"/>
    </location>
</feature>
<dbReference type="GO" id="GO:0051607">
    <property type="term" value="P:defense response to virus"/>
    <property type="evidence" value="ECO:0007669"/>
    <property type="project" value="UniProtKB-KW"/>
</dbReference>
<evidence type="ECO:0000256" key="10">
    <source>
        <dbReference type="SAM" id="SignalP"/>
    </source>
</evidence>
<keyword evidence="12" id="KW-1185">Reference proteome</keyword>
<feature type="signal peptide" evidence="10">
    <location>
        <begin position="1"/>
        <end position="23"/>
    </location>
</feature>
<dbReference type="GO" id="GO:0006955">
    <property type="term" value="P:immune response"/>
    <property type="evidence" value="ECO:0007669"/>
    <property type="project" value="UniProtKB-ARBA"/>
</dbReference>
<name>A0A7L0QUD4_SETKR</name>
<organism evidence="11 12">
    <name type="scientific">Setophaga kirtlandii</name>
    <name type="common">Kirtland's warbler</name>
    <name type="synonym">Dendroica kirtlandii</name>
    <dbReference type="NCBI Taxonomy" id="298831"/>
    <lineage>
        <taxon>Eukaryota</taxon>
        <taxon>Metazoa</taxon>
        <taxon>Chordata</taxon>
        <taxon>Craniata</taxon>
        <taxon>Vertebrata</taxon>
        <taxon>Euteleostomi</taxon>
        <taxon>Archelosauria</taxon>
        <taxon>Archosauria</taxon>
        <taxon>Dinosauria</taxon>
        <taxon>Saurischia</taxon>
        <taxon>Theropoda</taxon>
        <taxon>Coelurosauria</taxon>
        <taxon>Aves</taxon>
        <taxon>Neognathae</taxon>
        <taxon>Neoaves</taxon>
        <taxon>Telluraves</taxon>
        <taxon>Australaves</taxon>
        <taxon>Passeriformes</taxon>
        <taxon>Passeroidea</taxon>
        <taxon>Parulidae</taxon>
        <taxon>Setophaga</taxon>
    </lineage>
</organism>
<proteinExistence type="inferred from homology"/>
<dbReference type="Pfam" id="PF00143">
    <property type="entry name" value="Interferon"/>
    <property type="match status" value="1"/>
</dbReference>
<comment type="subcellular location">
    <subcellularLocation>
        <location evidence="2">Secreted</location>
    </subcellularLocation>
</comment>
<evidence type="ECO:0000256" key="8">
    <source>
        <dbReference type="ARBA" id="ARBA00023157"/>
    </source>
</evidence>
<evidence type="ECO:0000256" key="6">
    <source>
        <dbReference type="ARBA" id="ARBA00022729"/>
    </source>
</evidence>
<reference evidence="11 12" key="1">
    <citation type="submission" date="2019-09" db="EMBL/GenBank/DDBJ databases">
        <title>Bird 10,000 Genomes (B10K) Project - Family phase.</title>
        <authorList>
            <person name="Zhang G."/>
        </authorList>
    </citation>
    <scope>NUCLEOTIDE SEQUENCE [LARGE SCALE GENOMIC DNA]</scope>
    <source>
        <strain evidence="11">B10K-DU-001-45</strain>
        <tissue evidence="11">Muscle</tissue>
    </source>
</reference>
<evidence type="ECO:0000256" key="3">
    <source>
        <dbReference type="ARBA" id="ARBA00011033"/>
    </source>
</evidence>
<dbReference type="EMBL" id="VXAS01016075">
    <property type="protein sequence ID" value="NXL22124.1"/>
    <property type="molecule type" value="Genomic_DNA"/>
</dbReference>
<dbReference type="Proteomes" id="UP000550059">
    <property type="component" value="Unassembled WGS sequence"/>
</dbReference>
<dbReference type="Gene3D" id="1.20.1250.10">
    <property type="match status" value="1"/>
</dbReference>
<dbReference type="PANTHER" id="PTHR11691">
    <property type="entry name" value="TYPE I INTERFERON"/>
    <property type="match status" value="1"/>
</dbReference>
<keyword evidence="4 9" id="KW-0202">Cytokine</keyword>
<gene>
    <name evidence="11" type="primary">Ifnb</name>
    <name evidence="11" type="ORF">SETKIR_R03985</name>
</gene>
<feature type="non-terminal residue" evidence="11">
    <location>
        <position position="1"/>
    </location>
</feature>
<dbReference type="SMART" id="SM00076">
    <property type="entry name" value="IFabd"/>
    <property type="match status" value="1"/>
</dbReference>
<keyword evidence="7 9" id="KW-0051">Antiviral defense</keyword>
<dbReference type="GO" id="GO:0005615">
    <property type="term" value="C:extracellular space"/>
    <property type="evidence" value="ECO:0007669"/>
    <property type="project" value="UniProtKB-KW"/>
</dbReference>
<protein>
    <submittedName>
        <fullName evidence="11">IFNB protein</fullName>
    </submittedName>
</protein>
<comment type="caution">
    <text evidence="11">The sequence shown here is derived from an EMBL/GenBank/DDBJ whole genome shotgun (WGS) entry which is preliminary data.</text>
</comment>
<evidence type="ECO:0000256" key="2">
    <source>
        <dbReference type="ARBA" id="ARBA00004613"/>
    </source>
</evidence>
<dbReference type="GO" id="GO:0005126">
    <property type="term" value="F:cytokine receptor binding"/>
    <property type="evidence" value="ECO:0007669"/>
    <property type="project" value="InterPro"/>
</dbReference>
<dbReference type="GO" id="GO:0005125">
    <property type="term" value="F:cytokine activity"/>
    <property type="evidence" value="ECO:0007669"/>
    <property type="project" value="UniProtKB-KW"/>
</dbReference>
<evidence type="ECO:0000256" key="7">
    <source>
        <dbReference type="ARBA" id="ARBA00023118"/>
    </source>
</evidence>
<dbReference type="InterPro" id="IPR000471">
    <property type="entry name" value="Interferon_alpha/beta/delta"/>
</dbReference>
<dbReference type="AlphaFoldDB" id="A0A7L0QUD4"/>
<dbReference type="InterPro" id="IPR009079">
    <property type="entry name" value="4_helix_cytokine-like_core"/>
</dbReference>
<accession>A0A7L0QUD4</accession>
<dbReference type="SUPFAM" id="SSF47266">
    <property type="entry name" value="4-helical cytokines"/>
    <property type="match status" value="1"/>
</dbReference>
<evidence type="ECO:0000256" key="1">
    <source>
        <dbReference type="ARBA" id="ARBA00002718"/>
    </source>
</evidence>
<comment type="function">
    <text evidence="1">Has antiviral activities.</text>
</comment>
<keyword evidence="6 10" id="KW-0732">Signal</keyword>
<evidence type="ECO:0000313" key="11">
    <source>
        <dbReference type="EMBL" id="NXL22124.1"/>
    </source>
</evidence>
<evidence type="ECO:0000256" key="5">
    <source>
        <dbReference type="ARBA" id="ARBA00022525"/>
    </source>
</evidence>
<feature type="non-terminal residue" evidence="11">
    <location>
        <position position="166"/>
    </location>
</feature>
<evidence type="ECO:0000256" key="4">
    <source>
        <dbReference type="ARBA" id="ARBA00022514"/>
    </source>
</evidence>
<evidence type="ECO:0000256" key="9">
    <source>
        <dbReference type="RuleBase" id="RU000436"/>
    </source>
</evidence>
<evidence type="ECO:0000313" key="12">
    <source>
        <dbReference type="Proteomes" id="UP000550059"/>
    </source>
</evidence>
<keyword evidence="8" id="KW-1015">Disulfide bond</keyword>
<comment type="similarity">
    <text evidence="3 9">Belongs to the alpha/beta interferon family.</text>
</comment>
<dbReference type="PANTHER" id="PTHR11691:SF73">
    <property type="entry name" value="INTERFERON BETA"/>
    <property type="match status" value="1"/>
</dbReference>
<keyword evidence="5" id="KW-0964">Secreted</keyword>